<dbReference type="EMBL" id="AUZY01004608">
    <property type="protein sequence ID" value="EQD62471.1"/>
    <property type="molecule type" value="Genomic_DNA"/>
</dbReference>
<name>T1APF2_9ZZZZ</name>
<reference evidence="1" key="2">
    <citation type="journal article" date="2014" name="ISME J.">
        <title>Microbial stratification in low pH oxic and suboxic macroscopic growths along an acid mine drainage.</title>
        <authorList>
            <person name="Mendez-Garcia C."/>
            <person name="Mesa V."/>
            <person name="Sprenger R.R."/>
            <person name="Richter M."/>
            <person name="Diez M.S."/>
            <person name="Solano J."/>
            <person name="Bargiela R."/>
            <person name="Golyshina O.V."/>
            <person name="Manteca A."/>
            <person name="Ramos J.L."/>
            <person name="Gallego J.R."/>
            <person name="Llorente I."/>
            <person name="Martins Dos Santos V.A."/>
            <person name="Jensen O.N."/>
            <person name="Pelaez A.I."/>
            <person name="Sanchez J."/>
            <person name="Ferrer M."/>
        </authorList>
    </citation>
    <scope>NUCLEOTIDE SEQUENCE</scope>
</reference>
<dbReference type="Pfam" id="PF13604">
    <property type="entry name" value="AAA_30"/>
    <property type="match status" value="1"/>
</dbReference>
<protein>
    <submittedName>
        <fullName evidence="1">TrwC protein</fullName>
    </submittedName>
</protein>
<reference evidence="1" key="1">
    <citation type="submission" date="2013-08" db="EMBL/GenBank/DDBJ databases">
        <authorList>
            <person name="Mendez C."/>
            <person name="Richter M."/>
            <person name="Ferrer M."/>
            <person name="Sanchez J."/>
        </authorList>
    </citation>
    <scope>NUCLEOTIDE SEQUENCE</scope>
</reference>
<dbReference type="Gene3D" id="3.40.50.300">
    <property type="entry name" value="P-loop containing nucleotide triphosphate hydrolases"/>
    <property type="match status" value="1"/>
</dbReference>
<proteinExistence type="predicted"/>
<comment type="caution">
    <text evidence="1">The sequence shown here is derived from an EMBL/GenBank/DDBJ whole genome shotgun (WGS) entry which is preliminary data.</text>
</comment>
<gene>
    <name evidence="1" type="ORF">B1B_07236</name>
</gene>
<dbReference type="InterPro" id="IPR027417">
    <property type="entry name" value="P-loop_NTPase"/>
</dbReference>
<organism evidence="1">
    <name type="scientific">mine drainage metagenome</name>
    <dbReference type="NCBI Taxonomy" id="410659"/>
    <lineage>
        <taxon>unclassified sequences</taxon>
        <taxon>metagenomes</taxon>
        <taxon>ecological metagenomes</taxon>
    </lineage>
</organism>
<feature type="non-terminal residue" evidence="1">
    <location>
        <position position="1"/>
    </location>
</feature>
<dbReference type="AlphaFoldDB" id="T1APF2"/>
<evidence type="ECO:0000313" key="1">
    <source>
        <dbReference type="EMBL" id="EQD62471.1"/>
    </source>
</evidence>
<accession>T1APF2</accession>
<sequence>AERSGELIRGDDNKLTTGAALAQERETAQRLEAGRGDHAAVLTERQFDRALARFERGRGFELSPEQRGAAQMILCGSDRFQGVQGLAGTGKTTLLAFVREAAEAQGWRVVGHSNGAEQAATMQRESGIATTTTAAHILGERQVAIERAARREGVPDVVRELRIMDEASQSGQRQYLDAIRSTEAAGARTVFLGDKHQHQSVESGRAFERSQQHMPVAHLGEASIRRQRTEHARAAVSTILAGGHAEAIRKLPAVEIRTAQSALPTDATRDDKRAAARADNAAVIQRLAQDYAALSPDQRAKTLVLTSTNADRQALNTAIRAEL</sequence>
<feature type="non-terminal residue" evidence="1">
    <location>
        <position position="323"/>
    </location>
</feature>
<dbReference type="SUPFAM" id="SSF52540">
    <property type="entry name" value="P-loop containing nucleoside triphosphate hydrolases"/>
    <property type="match status" value="1"/>
</dbReference>